<evidence type="ECO:0000256" key="6">
    <source>
        <dbReference type="ARBA" id="ARBA00023242"/>
    </source>
</evidence>
<dbReference type="PANTHER" id="PTHR46898:SF3">
    <property type="entry name" value="FUNGAL LIPASE-LIKE DOMAIN-CONTAINING PROTEIN"/>
    <property type="match status" value="1"/>
</dbReference>
<dbReference type="Gene3D" id="3.40.50.1820">
    <property type="entry name" value="alpha/beta hydrolase"/>
    <property type="match status" value="1"/>
</dbReference>
<sequence length="555" mass="63872">MKLFSTGLEQANLVMTSNILEFLWKKISECSNAHQQLSSSLRWVTDEQKEFTVVAFVACSTENQLLEGADLVSSLSSTAKESFALFKFLGKKGGFAINRAAITLFHQNLQQLSQLKDKINLSKPIIVTGHALGGSIASLFTLWLLEIVDFSKTKHPICITFGSPLIGDSHLQKALFQYSSWNSCFLHVVSNNDPIPRKFINHNANAYKPFGTFLLCSNSGCSCFEEPKSILELLAATASDGSPNQGVDYENVVKHLKHKALFKNVSEADWATTPYTVGIVTQLSVIEYKNDNENITAVVDRMEKQEKKYLIGKRTVKPDKKLNEAKINMAKLEWYKKTSKDKNIGYYDTYKSKMFMSDINVEEIVKRLLNHWTDVVEEADQKPQEEGASLRTRWLYAGITYKKMVEPLCIADFYNDRKDCLDSEVYKRFPHFIRLEQLYKESEKTKGSTLDERKRNISHNLTEDSCFWARVEEAIILCELLKEKKTSAEELKKFEEYVMGLVREYKVSPEIFLKRSSFMKRWWEKYKEAMGRSYSSPLTEFITNRKDKDYEEGKF</sequence>
<dbReference type="GO" id="GO:0006952">
    <property type="term" value="P:defense response"/>
    <property type="evidence" value="ECO:0007669"/>
    <property type="project" value="UniProtKB-KW"/>
</dbReference>
<evidence type="ECO:0000313" key="9">
    <source>
        <dbReference type="EMBL" id="GMN42441.1"/>
    </source>
</evidence>
<dbReference type="GO" id="GO:0005737">
    <property type="term" value="C:cytoplasm"/>
    <property type="evidence" value="ECO:0007669"/>
    <property type="project" value="UniProtKB-SubCell"/>
</dbReference>
<proteinExistence type="predicted"/>
<gene>
    <name evidence="9" type="ORF">TIFTF001_011646</name>
</gene>
<evidence type="ECO:0000256" key="1">
    <source>
        <dbReference type="ARBA" id="ARBA00004123"/>
    </source>
</evidence>
<dbReference type="GO" id="GO:0006629">
    <property type="term" value="P:lipid metabolic process"/>
    <property type="evidence" value="ECO:0007669"/>
    <property type="project" value="InterPro"/>
</dbReference>
<dbReference type="Pfam" id="PF01764">
    <property type="entry name" value="Lipase_3"/>
    <property type="match status" value="1"/>
</dbReference>
<dbReference type="InterPro" id="IPR029058">
    <property type="entry name" value="AB_hydrolase_fold"/>
</dbReference>
<feature type="domain" description="EDS1 EP" evidence="8">
    <location>
        <begin position="330"/>
        <end position="541"/>
    </location>
</feature>
<keyword evidence="6" id="KW-0539">Nucleus</keyword>
<dbReference type="InterPro" id="IPR044603">
    <property type="entry name" value="SAG101-like"/>
</dbReference>
<dbReference type="EMBL" id="BTGU01000014">
    <property type="protein sequence ID" value="GMN42441.1"/>
    <property type="molecule type" value="Genomic_DNA"/>
</dbReference>
<evidence type="ECO:0000256" key="2">
    <source>
        <dbReference type="ARBA" id="ARBA00004496"/>
    </source>
</evidence>
<evidence type="ECO:0000256" key="5">
    <source>
        <dbReference type="ARBA" id="ARBA00022821"/>
    </source>
</evidence>
<keyword evidence="4" id="KW-0378">Hydrolase</keyword>
<evidence type="ECO:0000256" key="4">
    <source>
        <dbReference type="ARBA" id="ARBA00022801"/>
    </source>
</evidence>
<accession>A0AA88AM46</accession>
<evidence type="ECO:0000259" key="8">
    <source>
        <dbReference type="Pfam" id="PF18117"/>
    </source>
</evidence>
<dbReference type="PANTHER" id="PTHR46898">
    <property type="entry name" value="SENESCENCE-ASSOCIATED CARBOXYLESTERASE 101"/>
    <property type="match status" value="1"/>
</dbReference>
<comment type="caution">
    <text evidence="9">The sequence shown here is derived from an EMBL/GenBank/DDBJ whole genome shotgun (WGS) entry which is preliminary data.</text>
</comment>
<keyword evidence="10" id="KW-1185">Reference proteome</keyword>
<organism evidence="9 10">
    <name type="scientific">Ficus carica</name>
    <name type="common">Common fig</name>
    <dbReference type="NCBI Taxonomy" id="3494"/>
    <lineage>
        <taxon>Eukaryota</taxon>
        <taxon>Viridiplantae</taxon>
        <taxon>Streptophyta</taxon>
        <taxon>Embryophyta</taxon>
        <taxon>Tracheophyta</taxon>
        <taxon>Spermatophyta</taxon>
        <taxon>Magnoliopsida</taxon>
        <taxon>eudicotyledons</taxon>
        <taxon>Gunneridae</taxon>
        <taxon>Pentapetalae</taxon>
        <taxon>rosids</taxon>
        <taxon>fabids</taxon>
        <taxon>Rosales</taxon>
        <taxon>Moraceae</taxon>
        <taxon>Ficeae</taxon>
        <taxon>Ficus</taxon>
    </lineage>
</organism>
<evidence type="ECO:0000313" key="10">
    <source>
        <dbReference type="Proteomes" id="UP001187192"/>
    </source>
</evidence>
<dbReference type="InterPro" id="IPR041266">
    <property type="entry name" value="EDS1_EP"/>
</dbReference>
<feature type="domain" description="Fungal lipase-type" evidence="7">
    <location>
        <begin position="97"/>
        <end position="197"/>
    </location>
</feature>
<dbReference type="Pfam" id="PF18117">
    <property type="entry name" value="EDS1_EP"/>
    <property type="match status" value="1"/>
</dbReference>
<dbReference type="SUPFAM" id="SSF53474">
    <property type="entry name" value="alpha/beta-Hydrolases"/>
    <property type="match status" value="1"/>
</dbReference>
<dbReference type="GO" id="GO:0052689">
    <property type="term" value="F:carboxylic ester hydrolase activity"/>
    <property type="evidence" value="ECO:0007669"/>
    <property type="project" value="InterPro"/>
</dbReference>
<reference evidence="9" key="1">
    <citation type="submission" date="2023-07" db="EMBL/GenBank/DDBJ databases">
        <title>draft genome sequence of fig (Ficus carica).</title>
        <authorList>
            <person name="Takahashi T."/>
            <person name="Nishimura K."/>
        </authorList>
    </citation>
    <scope>NUCLEOTIDE SEQUENCE</scope>
</reference>
<evidence type="ECO:0008006" key="11">
    <source>
        <dbReference type="Google" id="ProtNLM"/>
    </source>
</evidence>
<dbReference type="CDD" id="cd00519">
    <property type="entry name" value="Lipase_3"/>
    <property type="match status" value="1"/>
</dbReference>
<keyword evidence="3" id="KW-0963">Cytoplasm</keyword>
<protein>
    <recommendedName>
        <fullName evidence="11">Senescence-associated carboxylesterase 101-like</fullName>
    </recommendedName>
</protein>
<name>A0AA88AM46_FICCA</name>
<keyword evidence="5" id="KW-0611">Plant defense</keyword>
<comment type="subcellular location">
    <subcellularLocation>
        <location evidence="2">Cytoplasm</location>
    </subcellularLocation>
    <subcellularLocation>
        <location evidence="1">Nucleus</location>
    </subcellularLocation>
</comment>
<evidence type="ECO:0000259" key="7">
    <source>
        <dbReference type="Pfam" id="PF01764"/>
    </source>
</evidence>
<evidence type="ECO:0000256" key="3">
    <source>
        <dbReference type="ARBA" id="ARBA00022490"/>
    </source>
</evidence>
<dbReference type="InterPro" id="IPR002921">
    <property type="entry name" value="Fungal_lipase-type"/>
</dbReference>
<dbReference type="GO" id="GO:0005634">
    <property type="term" value="C:nucleus"/>
    <property type="evidence" value="ECO:0007669"/>
    <property type="project" value="UniProtKB-SubCell"/>
</dbReference>
<dbReference type="AlphaFoldDB" id="A0AA88AM46"/>
<dbReference type="Proteomes" id="UP001187192">
    <property type="component" value="Unassembled WGS sequence"/>
</dbReference>